<evidence type="ECO:0000259" key="1">
    <source>
        <dbReference type="Pfam" id="PF13503"/>
    </source>
</evidence>
<reference evidence="2 3" key="1">
    <citation type="submission" date="2020-11" db="EMBL/GenBank/DDBJ databases">
        <title>Vibrio nitrifigilis sp. nov., a marine nitrogen-fixing bacterium isolated from the lagoon sediment of an islet inside an atoll.</title>
        <authorList>
            <person name="Wang L.-T."/>
            <person name="Shieh W.Y."/>
        </authorList>
    </citation>
    <scope>NUCLEOTIDE SEQUENCE [LARGE SCALE GENOMIC DNA]</scope>
    <source>
        <strain evidence="2 3">NFV-1</strain>
    </source>
</reference>
<proteinExistence type="predicted"/>
<sequence length="183" mass="21247">MSLFSSVKAPQGQQWMVVDKIRVPDIEELAYRYLPDLELTQLFLGTPYEHLNEIGPVAFKYTAVKEFEMLLSKENDIRTSSVLFSVAEEKDQEMLIQHLQALHYVIVDDSPMFFRFYSVPTWDGLTIDQLTENDINTVLGPFDSLSWIGEGLIVNTIKRKLNNKNKEMKFPYKLTSEIFKMLV</sequence>
<dbReference type="Pfam" id="PF13503">
    <property type="entry name" value="DUF4123"/>
    <property type="match status" value="1"/>
</dbReference>
<evidence type="ECO:0000313" key="3">
    <source>
        <dbReference type="Proteomes" id="UP000597206"/>
    </source>
</evidence>
<protein>
    <submittedName>
        <fullName evidence="2">DUF4123 domain-containing protein</fullName>
    </submittedName>
</protein>
<gene>
    <name evidence="2" type="ORF">I1A42_23465</name>
</gene>
<dbReference type="RefSeq" id="WP_196125363.1">
    <property type="nucleotide sequence ID" value="NZ_JADPMR010000004.1"/>
</dbReference>
<keyword evidence="3" id="KW-1185">Reference proteome</keyword>
<dbReference type="Proteomes" id="UP000597206">
    <property type="component" value="Unassembled WGS sequence"/>
</dbReference>
<organism evidence="2 3">
    <name type="scientific">Vibrio nitrifigilis</name>
    <dbReference type="NCBI Taxonomy" id="2789781"/>
    <lineage>
        <taxon>Bacteria</taxon>
        <taxon>Pseudomonadati</taxon>
        <taxon>Pseudomonadota</taxon>
        <taxon>Gammaproteobacteria</taxon>
        <taxon>Vibrionales</taxon>
        <taxon>Vibrionaceae</taxon>
        <taxon>Vibrio</taxon>
    </lineage>
</organism>
<feature type="domain" description="DUF4123" evidence="1">
    <location>
        <begin position="15"/>
        <end position="118"/>
    </location>
</feature>
<accession>A0ABS0GMP3</accession>
<evidence type="ECO:0000313" key="2">
    <source>
        <dbReference type="EMBL" id="MBF9003443.1"/>
    </source>
</evidence>
<comment type="caution">
    <text evidence="2">The sequence shown here is derived from an EMBL/GenBank/DDBJ whole genome shotgun (WGS) entry which is preliminary data.</text>
</comment>
<dbReference type="InterPro" id="IPR025391">
    <property type="entry name" value="DUF4123"/>
</dbReference>
<dbReference type="EMBL" id="JADPMR010000004">
    <property type="protein sequence ID" value="MBF9003443.1"/>
    <property type="molecule type" value="Genomic_DNA"/>
</dbReference>
<name>A0ABS0GMP3_9VIBR</name>